<dbReference type="Gene3D" id="1.10.630.10">
    <property type="entry name" value="Cytochrome P450"/>
    <property type="match status" value="1"/>
</dbReference>
<comment type="similarity">
    <text evidence="1">Belongs to the cytochrome P450 family.</text>
</comment>
<dbReference type="SUPFAM" id="SSF48264">
    <property type="entry name" value="Cytochrome P450"/>
    <property type="match status" value="1"/>
</dbReference>
<dbReference type="InterPro" id="IPR002397">
    <property type="entry name" value="Cyt_P450_B"/>
</dbReference>
<dbReference type="FunFam" id="1.10.630.10:FF:000018">
    <property type="entry name" value="Cytochrome P450 monooxygenase"/>
    <property type="match status" value="1"/>
</dbReference>
<dbReference type="PANTHER" id="PTHR46696:SF6">
    <property type="entry name" value="P450, PUTATIVE (EUROFUNG)-RELATED"/>
    <property type="match status" value="1"/>
</dbReference>
<evidence type="ECO:0000313" key="8">
    <source>
        <dbReference type="Proteomes" id="UP000272400"/>
    </source>
</evidence>
<dbReference type="GO" id="GO:0005506">
    <property type="term" value="F:iron ion binding"/>
    <property type="evidence" value="ECO:0007669"/>
    <property type="project" value="InterPro"/>
</dbReference>
<organism evidence="7 8">
    <name type="scientific">Actinocorallia herbida</name>
    <dbReference type="NCBI Taxonomy" id="58109"/>
    <lineage>
        <taxon>Bacteria</taxon>
        <taxon>Bacillati</taxon>
        <taxon>Actinomycetota</taxon>
        <taxon>Actinomycetes</taxon>
        <taxon>Streptosporangiales</taxon>
        <taxon>Thermomonosporaceae</taxon>
        <taxon>Actinocorallia</taxon>
    </lineage>
</organism>
<dbReference type="OrthoDB" id="3599725at2"/>
<dbReference type="CDD" id="cd11035">
    <property type="entry name" value="P450cam-like"/>
    <property type="match status" value="1"/>
</dbReference>
<dbReference type="EMBL" id="RJKE01000001">
    <property type="protein sequence ID" value="ROO88842.1"/>
    <property type="molecule type" value="Genomic_DNA"/>
</dbReference>
<evidence type="ECO:0000256" key="1">
    <source>
        <dbReference type="ARBA" id="ARBA00010617"/>
    </source>
</evidence>
<gene>
    <name evidence="7" type="ORF">EDD29_6525</name>
</gene>
<keyword evidence="6" id="KW-0503">Monooxygenase</keyword>
<evidence type="ECO:0000256" key="3">
    <source>
        <dbReference type="ARBA" id="ARBA00022723"/>
    </source>
</evidence>
<name>A0A3N1D5N2_9ACTN</name>
<dbReference type="RefSeq" id="WP_123668028.1">
    <property type="nucleotide sequence ID" value="NZ_RJKE01000001.1"/>
</dbReference>
<reference evidence="7 8" key="1">
    <citation type="submission" date="2018-11" db="EMBL/GenBank/DDBJ databases">
        <title>Sequencing the genomes of 1000 actinobacteria strains.</title>
        <authorList>
            <person name="Klenk H.-P."/>
        </authorList>
    </citation>
    <scope>NUCLEOTIDE SEQUENCE [LARGE SCALE GENOMIC DNA]</scope>
    <source>
        <strain evidence="7 8">DSM 44254</strain>
    </source>
</reference>
<evidence type="ECO:0000256" key="4">
    <source>
        <dbReference type="ARBA" id="ARBA00023002"/>
    </source>
</evidence>
<dbReference type="GO" id="GO:0004497">
    <property type="term" value="F:monooxygenase activity"/>
    <property type="evidence" value="ECO:0007669"/>
    <property type="project" value="UniProtKB-KW"/>
</dbReference>
<evidence type="ECO:0000256" key="2">
    <source>
        <dbReference type="ARBA" id="ARBA00022617"/>
    </source>
</evidence>
<evidence type="ECO:0000256" key="5">
    <source>
        <dbReference type="ARBA" id="ARBA00023004"/>
    </source>
</evidence>
<keyword evidence="5" id="KW-0408">Iron</keyword>
<sequence>MREIEFSPLAGGCPVGTSAGVFDGLREGQDAFYSTYGKGFWVLTRYADVQAAFQDPGLFSSASVNALDPEPRYRWIPEMLDPPEHTGWRRLLAPHFTPAAVKAREPRVREHCRALIDAIAARGECDFVSDFATPFPSVIFLELMGLPVERLEEFLTWARAILHGPPSTNPGRMAAMGRVTAMFAELIAERRADPHGGRLRDGLLSDALTWTLDGAPIPDDDLLAFCLLLFMAGLDTVTSQLSYAVWHLAAHPADQRTLRDEPGLIPSAVEEFLRAYPVVLPGRKLTRDAEFAGCPMKEGDMVMLPLPSANRDPAAFPDAATVDLRRSPNRHLGFAAGPHRCLGSHLARAELRIALEEWHRAIPSYRLPHPDAPREHTFGLLGLDTLPLTWEQPADGVE</sequence>
<dbReference type="Pfam" id="PF00067">
    <property type="entry name" value="p450"/>
    <property type="match status" value="1"/>
</dbReference>
<keyword evidence="4" id="KW-0560">Oxidoreductase</keyword>
<dbReference type="GO" id="GO:0016705">
    <property type="term" value="F:oxidoreductase activity, acting on paired donors, with incorporation or reduction of molecular oxygen"/>
    <property type="evidence" value="ECO:0007669"/>
    <property type="project" value="InterPro"/>
</dbReference>
<keyword evidence="8" id="KW-1185">Reference proteome</keyword>
<dbReference type="InterPro" id="IPR001128">
    <property type="entry name" value="Cyt_P450"/>
</dbReference>
<dbReference type="PANTHER" id="PTHR46696">
    <property type="entry name" value="P450, PUTATIVE (EUROFUNG)-RELATED"/>
    <property type="match status" value="1"/>
</dbReference>
<dbReference type="PRINTS" id="PR00385">
    <property type="entry name" value="P450"/>
</dbReference>
<accession>A0A3N1D5N2</accession>
<dbReference type="Proteomes" id="UP000272400">
    <property type="component" value="Unassembled WGS sequence"/>
</dbReference>
<comment type="caution">
    <text evidence="7">The sequence shown here is derived from an EMBL/GenBank/DDBJ whole genome shotgun (WGS) entry which is preliminary data.</text>
</comment>
<dbReference type="InterPro" id="IPR036396">
    <property type="entry name" value="Cyt_P450_sf"/>
</dbReference>
<evidence type="ECO:0000256" key="6">
    <source>
        <dbReference type="ARBA" id="ARBA00023033"/>
    </source>
</evidence>
<protein>
    <submittedName>
        <fullName evidence="7">Cytochrome P450</fullName>
    </submittedName>
</protein>
<evidence type="ECO:0000313" key="7">
    <source>
        <dbReference type="EMBL" id="ROO88842.1"/>
    </source>
</evidence>
<dbReference type="GO" id="GO:0020037">
    <property type="term" value="F:heme binding"/>
    <property type="evidence" value="ECO:0007669"/>
    <property type="project" value="InterPro"/>
</dbReference>
<dbReference type="PRINTS" id="PR00359">
    <property type="entry name" value="BP450"/>
</dbReference>
<proteinExistence type="inferred from homology"/>
<keyword evidence="3" id="KW-0479">Metal-binding</keyword>
<dbReference type="AlphaFoldDB" id="A0A3N1D5N2"/>
<keyword evidence="2" id="KW-0349">Heme</keyword>